<reference evidence="3" key="1">
    <citation type="submission" date="2016-10" db="EMBL/GenBank/DDBJ databases">
        <authorList>
            <person name="Varghese N."/>
            <person name="Submissions S."/>
        </authorList>
    </citation>
    <scope>NUCLEOTIDE SEQUENCE [LARGE SCALE GENOMIC DNA]</scope>
    <source>
        <strain evidence="3">DSM 40318</strain>
    </source>
</reference>
<feature type="region of interest" description="Disordered" evidence="1">
    <location>
        <begin position="83"/>
        <end position="106"/>
    </location>
</feature>
<name>A0A1H4KN83_STRMJ</name>
<dbReference type="SUPFAM" id="SSF52540">
    <property type="entry name" value="P-loop containing nucleoside triphosphate hydrolases"/>
    <property type="match status" value="1"/>
</dbReference>
<evidence type="ECO:0000313" key="2">
    <source>
        <dbReference type="EMBL" id="SEB59937.1"/>
    </source>
</evidence>
<accession>A0A1H4KN83</accession>
<dbReference type="Pfam" id="PF13424">
    <property type="entry name" value="TPR_12"/>
    <property type="match status" value="2"/>
</dbReference>
<dbReference type="PANTHER" id="PTHR46082">
    <property type="entry name" value="ATP/GTP-BINDING PROTEIN-RELATED"/>
    <property type="match status" value="1"/>
</dbReference>
<dbReference type="RefSeq" id="WP_244320646.1">
    <property type="nucleotide sequence ID" value="NZ_FNST01000002.1"/>
</dbReference>
<dbReference type="PANTHER" id="PTHR46082:SF11">
    <property type="entry name" value="AAA+ ATPASE DOMAIN-CONTAINING PROTEIN-RELATED"/>
    <property type="match status" value="1"/>
</dbReference>
<protein>
    <submittedName>
        <fullName evidence="2">Tetratricopeptide (TPR) repeat</fullName>
    </submittedName>
</protein>
<dbReference type="SUPFAM" id="SSF48452">
    <property type="entry name" value="TPR-like"/>
    <property type="match status" value="3"/>
</dbReference>
<evidence type="ECO:0000313" key="3">
    <source>
        <dbReference type="Proteomes" id="UP000198609"/>
    </source>
</evidence>
<feature type="region of interest" description="Disordered" evidence="1">
    <location>
        <begin position="1"/>
        <end position="34"/>
    </location>
</feature>
<dbReference type="InterPro" id="IPR011990">
    <property type="entry name" value="TPR-like_helical_dom_sf"/>
</dbReference>
<dbReference type="AlphaFoldDB" id="A0A1H4KN83"/>
<dbReference type="Pfam" id="PF13374">
    <property type="entry name" value="TPR_10"/>
    <property type="match status" value="1"/>
</dbReference>
<dbReference type="Gene3D" id="3.40.50.300">
    <property type="entry name" value="P-loop containing nucleotide triphosphate hydrolases"/>
    <property type="match status" value="1"/>
</dbReference>
<keyword evidence="3" id="KW-1185">Reference proteome</keyword>
<dbReference type="EMBL" id="FNST01000002">
    <property type="protein sequence ID" value="SEB59937.1"/>
    <property type="molecule type" value="Genomic_DNA"/>
</dbReference>
<organism evidence="2 3">
    <name type="scientific">Streptomyces melanosporofaciens</name>
    <dbReference type="NCBI Taxonomy" id="67327"/>
    <lineage>
        <taxon>Bacteria</taxon>
        <taxon>Bacillati</taxon>
        <taxon>Actinomycetota</taxon>
        <taxon>Actinomycetes</taxon>
        <taxon>Kitasatosporales</taxon>
        <taxon>Streptomycetaceae</taxon>
        <taxon>Streptomyces</taxon>
        <taxon>Streptomyces violaceusniger group</taxon>
    </lineage>
</organism>
<dbReference type="Gene3D" id="1.25.40.10">
    <property type="entry name" value="Tetratricopeptide repeat domain"/>
    <property type="match status" value="2"/>
</dbReference>
<evidence type="ECO:0000256" key="1">
    <source>
        <dbReference type="SAM" id="MobiDB-lite"/>
    </source>
</evidence>
<dbReference type="InterPro" id="IPR027417">
    <property type="entry name" value="P-loop_NTPase"/>
</dbReference>
<gene>
    <name evidence="2" type="ORF">SAMN04490356_0856</name>
</gene>
<dbReference type="InterPro" id="IPR053137">
    <property type="entry name" value="NLR-like"/>
</dbReference>
<sequence length="812" mass="87737">MTPPGWKPDRGRRVTSQSGAAAGGNITGSALGENSQVTNVERQYVLAGKPEVEWPVLVGSVPTLASAFQPRAGLRDEIDAARGHSRSAALGSGPSEEMAQAPASQTSAHVLAGGGGVGKSQLAASYARNALGDGTELVVWASAADIQQVVIVYAQAALRVQAPGADGRDLERDARLFLQWLAGTSRRWLVVLDNITDPEAIAPWWPDGRPGTGWVLGTTRLKDPRLTGGGRVPIDVDVYTHTEATTYLDTRLAHDRKTHLVDNHADALVEALGYLPLALGHAAAFMIREDASCGAYLEQFSHRAARMEEVLPRWADTERYGRQITTTLLLAMDAAVHDKHGSLAWAAIGMAALLDPAGHPCTLWDSTAATDYLTLYRPAPRPKRSFGRRGGEAPKDAVTAGEARAVLRLLHRYGLLSYDTTTEPCAVRMHALTARAVRESIPDHALPVVATAAASALLHSWPNPDKTGRDLASTLRANTAALSTYVGDRIWEWKVYSVLYHAGRSLREAGFHILAIAYWKDLVADSERLMGRDHFATLSARGDLAACYALVGYTNEAITLLERLVADEERLFGAEPANTLISRGNLATAYWRAGRADEAVRMGEQVVADSERLLGPEAPETLSARVNLAAFYREAERADEAIVLTQRVLDDNKRLLGPEAPGTLSARASLAVCYRYGGRADEAVRMGKQVVADSERLLGPEAPETLYARANLAASYGAAGRTDEAIRIGEQVVADSERLLGTDHHDTVAARIDLASSYGEAGRVREAIALLERIVATCRHLLGSDAPKTVALNRELERWRRFENSRQRPSST</sequence>
<dbReference type="Proteomes" id="UP000198609">
    <property type="component" value="Unassembled WGS sequence"/>
</dbReference>
<proteinExistence type="predicted"/>